<evidence type="ECO:0000313" key="1">
    <source>
        <dbReference type="EMBL" id="QEK12569.1"/>
    </source>
</evidence>
<keyword evidence="2" id="KW-1185">Reference proteome</keyword>
<proteinExistence type="predicted"/>
<dbReference type="AlphaFoldDB" id="A0A5C0SHZ3"/>
<name>A0A5C0SHZ3_CRATE</name>
<sequence>MHFREYNGSLQYYYGGKWKNLNGNAYDASKIRVGAANHIRGDVGEVNILNITGSGELINLAVYLYDNANLYSLRVNIDGSDIINLSDYVMQTFTDTSGSLTFVNAPIRFDSSLSIYVDVTSSYNSVVYGYVLD</sequence>
<reference evidence="1 2" key="1">
    <citation type="submission" date="2019-07" db="EMBL/GenBank/DDBJ databases">
        <title>Complete genome of Crassaminicella thermophila SY095.</title>
        <authorList>
            <person name="Li X."/>
        </authorList>
    </citation>
    <scope>NUCLEOTIDE SEQUENCE [LARGE SCALE GENOMIC DNA]</scope>
    <source>
        <strain evidence="1 2">SY095</strain>
    </source>
</reference>
<accession>A0A5C0SHZ3</accession>
<organism evidence="1 2">
    <name type="scientific">Crassaminicella thermophila</name>
    <dbReference type="NCBI Taxonomy" id="2599308"/>
    <lineage>
        <taxon>Bacteria</taxon>
        <taxon>Bacillati</taxon>
        <taxon>Bacillota</taxon>
        <taxon>Clostridia</taxon>
        <taxon>Eubacteriales</taxon>
        <taxon>Clostridiaceae</taxon>
        <taxon>Crassaminicella</taxon>
    </lineage>
</organism>
<dbReference type="Proteomes" id="UP000324646">
    <property type="component" value="Chromosome"/>
</dbReference>
<protein>
    <submittedName>
        <fullName evidence="1">Uncharacterized protein</fullName>
    </submittedName>
</protein>
<dbReference type="RefSeq" id="WP_148809723.1">
    <property type="nucleotide sequence ID" value="NZ_CP042243.1"/>
</dbReference>
<evidence type="ECO:0000313" key="2">
    <source>
        <dbReference type="Proteomes" id="UP000324646"/>
    </source>
</evidence>
<dbReference type="KEGG" id="crs:FQB35_09655"/>
<dbReference type="EMBL" id="CP042243">
    <property type="protein sequence ID" value="QEK12569.1"/>
    <property type="molecule type" value="Genomic_DNA"/>
</dbReference>
<gene>
    <name evidence="1" type="ORF">FQB35_09655</name>
</gene>